<dbReference type="Proteomes" id="UP000734854">
    <property type="component" value="Unassembled WGS sequence"/>
</dbReference>
<dbReference type="EMBL" id="JACMSC010000004">
    <property type="protein sequence ID" value="KAG6524954.1"/>
    <property type="molecule type" value="Genomic_DNA"/>
</dbReference>
<protein>
    <submittedName>
        <fullName evidence="2">Uncharacterized protein</fullName>
    </submittedName>
</protein>
<evidence type="ECO:0000256" key="1">
    <source>
        <dbReference type="SAM" id="MobiDB-lite"/>
    </source>
</evidence>
<dbReference type="InterPro" id="IPR025322">
    <property type="entry name" value="PADRE_dom"/>
</dbReference>
<reference evidence="2 3" key="1">
    <citation type="submission" date="2020-08" db="EMBL/GenBank/DDBJ databases">
        <title>Plant Genome Project.</title>
        <authorList>
            <person name="Zhang R.-G."/>
        </authorList>
    </citation>
    <scope>NUCLEOTIDE SEQUENCE [LARGE SCALE GENOMIC DNA]</scope>
    <source>
        <tissue evidence="2">Rhizome</tissue>
    </source>
</reference>
<organism evidence="2 3">
    <name type="scientific">Zingiber officinale</name>
    <name type="common">Ginger</name>
    <name type="synonym">Amomum zingiber</name>
    <dbReference type="NCBI Taxonomy" id="94328"/>
    <lineage>
        <taxon>Eukaryota</taxon>
        <taxon>Viridiplantae</taxon>
        <taxon>Streptophyta</taxon>
        <taxon>Embryophyta</taxon>
        <taxon>Tracheophyta</taxon>
        <taxon>Spermatophyta</taxon>
        <taxon>Magnoliopsida</taxon>
        <taxon>Liliopsida</taxon>
        <taxon>Zingiberales</taxon>
        <taxon>Zingiberaceae</taxon>
        <taxon>Zingiber</taxon>
    </lineage>
</organism>
<dbReference type="AlphaFoldDB" id="A0A8J5LSL1"/>
<feature type="region of interest" description="Disordered" evidence="1">
    <location>
        <begin position="145"/>
        <end position="166"/>
    </location>
</feature>
<comment type="caution">
    <text evidence="2">The sequence shown here is derived from an EMBL/GenBank/DDBJ whole genome shotgun (WGS) entry which is preliminary data.</text>
</comment>
<dbReference type="PANTHER" id="PTHR33052">
    <property type="entry name" value="DUF4228 DOMAIN PROTEIN-RELATED"/>
    <property type="match status" value="1"/>
</dbReference>
<dbReference type="Pfam" id="PF14009">
    <property type="entry name" value="PADRE"/>
    <property type="match status" value="1"/>
</dbReference>
<accession>A0A8J5LSL1</accession>
<evidence type="ECO:0000313" key="3">
    <source>
        <dbReference type="Proteomes" id="UP000734854"/>
    </source>
</evidence>
<name>A0A8J5LSL1_ZINOF</name>
<evidence type="ECO:0000313" key="2">
    <source>
        <dbReference type="EMBL" id="KAG6524954.1"/>
    </source>
</evidence>
<sequence length="222" mass="24391">MRKAAASYSCFTITFPNRSRRRLVKLVSWDGPTSLLAAKKQLLAGELMSEFPDRIVCHANSFYIGHPLPVLAAAAELLAGETYFLLPADRFGCSKTLTTASLASLSPPAAKVSLEEQSPFSYAKGDDGRQVIKVRPEFIAKVIGSTQEENGGRRNRVGDGGGGSSLCSTPELRKHYEQLVGLKCRHWSPTLETITESKHKGPLHRIPKVFSEDFSGHRLQHQ</sequence>
<proteinExistence type="predicted"/>
<gene>
    <name evidence="2" type="ORF">ZIOFF_014899</name>
</gene>
<keyword evidence="3" id="KW-1185">Reference proteome</keyword>